<name>A0ABV1NMM7_9CAUL</name>
<dbReference type="InterPro" id="IPR006311">
    <property type="entry name" value="TAT_signal"/>
</dbReference>
<comment type="caution">
    <text evidence="1">The sequence shown here is derived from an EMBL/GenBank/DDBJ whole genome shotgun (WGS) entry which is preliminary data.</text>
</comment>
<dbReference type="PROSITE" id="PS51318">
    <property type="entry name" value="TAT"/>
    <property type="match status" value="1"/>
</dbReference>
<dbReference type="PANTHER" id="PTHR43737:SF1">
    <property type="entry name" value="DUF1501 DOMAIN-CONTAINING PROTEIN"/>
    <property type="match status" value="1"/>
</dbReference>
<dbReference type="RefSeq" id="WP_349683700.1">
    <property type="nucleotide sequence ID" value="NZ_JBEGDD010000003.1"/>
</dbReference>
<accession>A0ABV1NMM7</accession>
<evidence type="ECO:0000313" key="2">
    <source>
        <dbReference type="Proteomes" id="UP001445732"/>
    </source>
</evidence>
<dbReference type="Proteomes" id="UP001445732">
    <property type="component" value="Unassembled WGS sequence"/>
</dbReference>
<gene>
    <name evidence="1" type="ORF">ABN401_04835</name>
</gene>
<keyword evidence="2" id="KW-1185">Reference proteome</keyword>
<dbReference type="PANTHER" id="PTHR43737">
    <property type="entry name" value="BLL7424 PROTEIN"/>
    <property type="match status" value="1"/>
</dbReference>
<dbReference type="Pfam" id="PF07394">
    <property type="entry name" value="DUF1501"/>
    <property type="match status" value="1"/>
</dbReference>
<dbReference type="InterPro" id="IPR010869">
    <property type="entry name" value="DUF1501"/>
</dbReference>
<sequence length="401" mass="41372">MTRMIMNRRHALIGMGAAGLALSAGQVSFAQSSGSKKFVLVILRGAMDGLAAVAPYADPAYAAARGRLALALPGQADGVLPIAEGFGLHPRLPFLHEAWSANELSVLHATCSPYRSRSHFDGQDVLENGGANVFGLADGWLNRAISLLPTTNSAAAVAIGGSIPIVLRGSAPVSSWAPSTAPAVPEDTIARLTDLYAGDTLLSPALARAVDTASIVGDAAMQGGMAGRNLPGGYRILAAAAARILSAPGGPAAAVMSFEGWDTHANQGGANGALALRLQGLDTAMRTLKTDLGPVWKDTVVVVATEFGRTVAENGTGGTDHGTGGAAFVLGGAVRGGRVLRDWPTLSSNALFEGRDLAPVNDLRGLFAGVLRDHWGLDQADLRRRIFPEGHEFRPLDGLLA</sequence>
<evidence type="ECO:0000313" key="1">
    <source>
        <dbReference type="EMBL" id="MEQ7154533.1"/>
    </source>
</evidence>
<protein>
    <submittedName>
        <fullName evidence="1">DUF1501 domain-containing protein</fullName>
    </submittedName>
</protein>
<organism evidence="1 2">
    <name type="scientific">Brevundimonas aurifodinae</name>
    <dbReference type="NCBI Taxonomy" id="1508312"/>
    <lineage>
        <taxon>Bacteria</taxon>
        <taxon>Pseudomonadati</taxon>
        <taxon>Pseudomonadota</taxon>
        <taxon>Alphaproteobacteria</taxon>
        <taxon>Caulobacterales</taxon>
        <taxon>Caulobacteraceae</taxon>
        <taxon>Brevundimonas</taxon>
    </lineage>
</organism>
<reference evidence="1 2" key="1">
    <citation type="submission" date="2024-06" db="EMBL/GenBank/DDBJ databases">
        <title>Brevundimonas sp. C11.</title>
        <authorList>
            <person name="Maltman C."/>
        </authorList>
    </citation>
    <scope>NUCLEOTIDE SEQUENCE [LARGE SCALE GENOMIC DNA]</scope>
    <source>
        <strain evidence="1 2">C11</strain>
    </source>
</reference>
<dbReference type="EMBL" id="JBEGDD010000003">
    <property type="protein sequence ID" value="MEQ7154533.1"/>
    <property type="molecule type" value="Genomic_DNA"/>
</dbReference>
<proteinExistence type="predicted"/>